<keyword evidence="3" id="KW-0804">Transcription</keyword>
<dbReference type="InterPro" id="IPR000524">
    <property type="entry name" value="Tscrpt_reg_HTH_GntR"/>
</dbReference>
<gene>
    <name evidence="5" type="ORF">C0081_17610</name>
</gene>
<dbReference type="PANTHER" id="PTHR43537:SF5">
    <property type="entry name" value="UXU OPERON TRANSCRIPTIONAL REGULATOR"/>
    <property type="match status" value="1"/>
</dbReference>
<dbReference type="OrthoDB" id="9809707at2"/>
<evidence type="ECO:0000256" key="3">
    <source>
        <dbReference type="ARBA" id="ARBA00023163"/>
    </source>
</evidence>
<dbReference type="Pfam" id="PF00392">
    <property type="entry name" value="GntR"/>
    <property type="match status" value="1"/>
</dbReference>
<evidence type="ECO:0000256" key="1">
    <source>
        <dbReference type="ARBA" id="ARBA00023015"/>
    </source>
</evidence>
<dbReference type="GO" id="GO:0003677">
    <property type="term" value="F:DNA binding"/>
    <property type="evidence" value="ECO:0007669"/>
    <property type="project" value="UniProtKB-KW"/>
</dbReference>
<proteinExistence type="predicted"/>
<sequence length="256" mass="28567">MKQASHPASRAASTTTLVSRVSKALRSDVLHGDYRSGDKLPSEAQLTRIHGVSRTVIREAIAALRSEGLVEARQGAGVFVLDAISSAFQRSRLDVDRQRLYSSLEILEARTPLEIEAAGLAAQRRSPVQEEEMFEKHTALISCLNDGTHWIPNDIALHLAIARATNNPLFSTFLEMQGNSVIPQTDNTVGNDNDDVITYRHHLIKEHERIVMAIANGDEQGARDAMREHLKGSLMRHRKLLHDERIRFAARLSQQD</sequence>
<keyword evidence="2" id="KW-0238">DNA-binding</keyword>
<reference evidence="5 6" key="1">
    <citation type="submission" date="2018-01" db="EMBL/GenBank/DDBJ databases">
        <title>The draft genome sequence of Cohaesibacter sp. H1304.</title>
        <authorList>
            <person name="Wang N.-N."/>
            <person name="Du Z.-J."/>
        </authorList>
    </citation>
    <scope>NUCLEOTIDE SEQUENCE [LARGE SCALE GENOMIC DNA]</scope>
    <source>
        <strain evidence="5 6">H1304</strain>
    </source>
</reference>
<keyword evidence="1" id="KW-0805">Transcription regulation</keyword>
<dbReference type="SUPFAM" id="SSF48008">
    <property type="entry name" value="GntR ligand-binding domain-like"/>
    <property type="match status" value="1"/>
</dbReference>
<dbReference type="InterPro" id="IPR008920">
    <property type="entry name" value="TF_FadR/GntR_C"/>
</dbReference>
<feature type="domain" description="HTH gntR-type" evidence="4">
    <location>
        <begin position="15"/>
        <end position="83"/>
    </location>
</feature>
<dbReference type="CDD" id="cd07377">
    <property type="entry name" value="WHTH_GntR"/>
    <property type="match status" value="1"/>
</dbReference>
<accession>A0A2N5XN15</accession>
<dbReference type="SMART" id="SM00895">
    <property type="entry name" value="FCD"/>
    <property type="match status" value="1"/>
</dbReference>
<dbReference type="PANTHER" id="PTHR43537">
    <property type="entry name" value="TRANSCRIPTIONAL REGULATOR, GNTR FAMILY"/>
    <property type="match status" value="1"/>
</dbReference>
<name>A0A2N5XN15_9HYPH</name>
<dbReference type="Gene3D" id="1.10.10.10">
    <property type="entry name" value="Winged helix-like DNA-binding domain superfamily/Winged helix DNA-binding domain"/>
    <property type="match status" value="1"/>
</dbReference>
<dbReference type="Proteomes" id="UP000234881">
    <property type="component" value="Unassembled WGS sequence"/>
</dbReference>
<organism evidence="5 6">
    <name type="scientific">Cohaesibacter celericrescens</name>
    <dbReference type="NCBI Taxonomy" id="2067669"/>
    <lineage>
        <taxon>Bacteria</taxon>
        <taxon>Pseudomonadati</taxon>
        <taxon>Pseudomonadota</taxon>
        <taxon>Alphaproteobacteria</taxon>
        <taxon>Hyphomicrobiales</taxon>
        <taxon>Cohaesibacteraceae</taxon>
    </lineage>
</organism>
<dbReference type="PRINTS" id="PR00035">
    <property type="entry name" value="HTHGNTR"/>
</dbReference>
<evidence type="ECO:0000256" key="2">
    <source>
        <dbReference type="ARBA" id="ARBA00023125"/>
    </source>
</evidence>
<dbReference type="SUPFAM" id="SSF46785">
    <property type="entry name" value="Winged helix' DNA-binding domain"/>
    <property type="match status" value="1"/>
</dbReference>
<protein>
    <submittedName>
        <fullName evidence="5">GntR family transcriptional regulator</fullName>
    </submittedName>
</protein>
<dbReference type="InterPro" id="IPR036390">
    <property type="entry name" value="WH_DNA-bd_sf"/>
</dbReference>
<dbReference type="InterPro" id="IPR036388">
    <property type="entry name" value="WH-like_DNA-bd_sf"/>
</dbReference>
<evidence type="ECO:0000313" key="5">
    <source>
        <dbReference type="EMBL" id="PLW75919.1"/>
    </source>
</evidence>
<dbReference type="AlphaFoldDB" id="A0A2N5XN15"/>
<dbReference type="PROSITE" id="PS50949">
    <property type="entry name" value="HTH_GNTR"/>
    <property type="match status" value="1"/>
</dbReference>
<keyword evidence="6" id="KW-1185">Reference proteome</keyword>
<dbReference type="Pfam" id="PF07729">
    <property type="entry name" value="FCD"/>
    <property type="match status" value="1"/>
</dbReference>
<dbReference type="InterPro" id="IPR011711">
    <property type="entry name" value="GntR_C"/>
</dbReference>
<evidence type="ECO:0000313" key="6">
    <source>
        <dbReference type="Proteomes" id="UP000234881"/>
    </source>
</evidence>
<dbReference type="Gene3D" id="1.20.120.530">
    <property type="entry name" value="GntR ligand-binding domain-like"/>
    <property type="match status" value="1"/>
</dbReference>
<comment type="caution">
    <text evidence="5">The sequence shown here is derived from an EMBL/GenBank/DDBJ whole genome shotgun (WGS) entry which is preliminary data.</text>
</comment>
<dbReference type="SMART" id="SM00345">
    <property type="entry name" value="HTH_GNTR"/>
    <property type="match status" value="1"/>
</dbReference>
<evidence type="ECO:0000259" key="4">
    <source>
        <dbReference type="PROSITE" id="PS50949"/>
    </source>
</evidence>
<dbReference type="RefSeq" id="WP_101535161.1">
    <property type="nucleotide sequence ID" value="NZ_JBFHIU010000028.1"/>
</dbReference>
<dbReference type="EMBL" id="PKUQ01000042">
    <property type="protein sequence ID" value="PLW75919.1"/>
    <property type="molecule type" value="Genomic_DNA"/>
</dbReference>
<dbReference type="GO" id="GO:0003700">
    <property type="term" value="F:DNA-binding transcription factor activity"/>
    <property type="evidence" value="ECO:0007669"/>
    <property type="project" value="InterPro"/>
</dbReference>